<keyword evidence="2 4" id="KW-0694">RNA-binding</keyword>
<protein>
    <recommendedName>
        <fullName evidence="5">RRM domain-containing protein</fullName>
    </recommendedName>
</protein>
<evidence type="ECO:0000259" key="5">
    <source>
        <dbReference type="PROSITE" id="PS50102"/>
    </source>
</evidence>
<dbReference type="InterPro" id="IPR012677">
    <property type="entry name" value="Nucleotide-bd_a/b_plait_sf"/>
</dbReference>
<organism evidence="6 7">
    <name type="scientific">Rubroshorea leprosula</name>
    <dbReference type="NCBI Taxonomy" id="152421"/>
    <lineage>
        <taxon>Eukaryota</taxon>
        <taxon>Viridiplantae</taxon>
        <taxon>Streptophyta</taxon>
        <taxon>Embryophyta</taxon>
        <taxon>Tracheophyta</taxon>
        <taxon>Spermatophyta</taxon>
        <taxon>Magnoliopsida</taxon>
        <taxon>eudicotyledons</taxon>
        <taxon>Gunneridae</taxon>
        <taxon>Pentapetalae</taxon>
        <taxon>rosids</taxon>
        <taxon>malvids</taxon>
        <taxon>Malvales</taxon>
        <taxon>Dipterocarpaceae</taxon>
        <taxon>Rubroshorea</taxon>
    </lineage>
</organism>
<dbReference type="InterPro" id="IPR035979">
    <property type="entry name" value="RBD_domain_sf"/>
</dbReference>
<keyword evidence="1" id="KW-0677">Repeat</keyword>
<dbReference type="GO" id="GO:0051321">
    <property type="term" value="P:meiotic cell cycle"/>
    <property type="evidence" value="ECO:0007669"/>
    <property type="project" value="UniProtKB-KW"/>
</dbReference>
<feature type="domain" description="RRM" evidence="5">
    <location>
        <begin position="94"/>
        <end position="167"/>
    </location>
</feature>
<dbReference type="FunFam" id="3.30.70.330:FF:000101">
    <property type="entry name" value="Protein MEI2-like 1"/>
    <property type="match status" value="1"/>
</dbReference>
<evidence type="ECO:0000256" key="2">
    <source>
        <dbReference type="ARBA" id="ARBA00022884"/>
    </source>
</evidence>
<reference evidence="6 7" key="1">
    <citation type="journal article" date="2021" name="Commun. Biol.">
        <title>The genome of Shorea leprosula (Dipterocarpaceae) highlights the ecological relevance of drought in aseasonal tropical rainforests.</title>
        <authorList>
            <person name="Ng K.K.S."/>
            <person name="Kobayashi M.J."/>
            <person name="Fawcett J.A."/>
            <person name="Hatakeyama M."/>
            <person name="Paape T."/>
            <person name="Ng C.H."/>
            <person name="Ang C.C."/>
            <person name="Tnah L.H."/>
            <person name="Lee C.T."/>
            <person name="Nishiyama T."/>
            <person name="Sese J."/>
            <person name="O'Brien M.J."/>
            <person name="Copetti D."/>
            <person name="Mohd Noor M.I."/>
            <person name="Ong R.C."/>
            <person name="Putra M."/>
            <person name="Sireger I.Z."/>
            <person name="Indrioko S."/>
            <person name="Kosugi Y."/>
            <person name="Izuno A."/>
            <person name="Isagi Y."/>
            <person name="Lee S.L."/>
            <person name="Shimizu K.K."/>
        </authorList>
    </citation>
    <scope>NUCLEOTIDE SEQUENCE [LARGE SCALE GENOMIC DNA]</scope>
    <source>
        <strain evidence="6">214</strain>
    </source>
</reference>
<dbReference type="PANTHER" id="PTHR23189">
    <property type="entry name" value="RNA RECOGNITION MOTIF-CONTAINING"/>
    <property type="match status" value="1"/>
</dbReference>
<sequence length="192" mass="21270">MGLDTPANRGDELEDFDLFSSGGGMELEGDDCLGVGQGNSDIVRASNVSIVGGHPYSEHPSRTHFLRNINSNVEDSELKALFEGNPSEKDVNQGMLVVFNLDTSVSTNELQQIFGVFGEIKEIHDTSPQQNDKFIEFYDVRAAEAALCALNRCDISRKQIKIEQSPPGGQYYHLPAVFSFLFHCFREVDSSF</sequence>
<dbReference type="Pfam" id="PF00076">
    <property type="entry name" value="RRM_1"/>
    <property type="match status" value="1"/>
</dbReference>
<evidence type="ECO:0000256" key="4">
    <source>
        <dbReference type="PROSITE-ProRule" id="PRU00176"/>
    </source>
</evidence>
<evidence type="ECO:0000256" key="3">
    <source>
        <dbReference type="ARBA" id="ARBA00023254"/>
    </source>
</evidence>
<dbReference type="Proteomes" id="UP001054252">
    <property type="component" value="Unassembled WGS sequence"/>
</dbReference>
<dbReference type="PROSITE" id="PS50102">
    <property type="entry name" value="RRM"/>
    <property type="match status" value="1"/>
</dbReference>
<gene>
    <name evidence="6" type="ORF">SLEP1_g56916</name>
</gene>
<dbReference type="AlphaFoldDB" id="A0AAV5MM32"/>
<keyword evidence="7" id="KW-1185">Reference proteome</keyword>
<dbReference type="EMBL" id="BPVZ01000348">
    <property type="protein sequence ID" value="GKV50204.1"/>
    <property type="molecule type" value="Genomic_DNA"/>
</dbReference>
<dbReference type="InterPro" id="IPR000504">
    <property type="entry name" value="RRM_dom"/>
</dbReference>
<dbReference type="GO" id="GO:0003723">
    <property type="term" value="F:RNA binding"/>
    <property type="evidence" value="ECO:0007669"/>
    <property type="project" value="UniProtKB-UniRule"/>
</dbReference>
<keyword evidence="3" id="KW-0469">Meiosis</keyword>
<name>A0AAV5MM32_9ROSI</name>
<comment type="caution">
    <text evidence="6">The sequence shown here is derived from an EMBL/GenBank/DDBJ whole genome shotgun (WGS) entry which is preliminary data.</text>
</comment>
<dbReference type="Gene3D" id="3.30.70.330">
    <property type="match status" value="1"/>
</dbReference>
<evidence type="ECO:0000313" key="7">
    <source>
        <dbReference type="Proteomes" id="UP001054252"/>
    </source>
</evidence>
<evidence type="ECO:0000256" key="1">
    <source>
        <dbReference type="ARBA" id="ARBA00022737"/>
    </source>
</evidence>
<evidence type="ECO:0000313" key="6">
    <source>
        <dbReference type="EMBL" id="GKV50204.1"/>
    </source>
</evidence>
<proteinExistence type="predicted"/>
<accession>A0AAV5MM32</accession>
<dbReference type="SMART" id="SM00360">
    <property type="entry name" value="RRM"/>
    <property type="match status" value="1"/>
</dbReference>
<dbReference type="SUPFAM" id="SSF54928">
    <property type="entry name" value="RNA-binding domain, RBD"/>
    <property type="match status" value="1"/>
</dbReference>